<protein>
    <recommendedName>
        <fullName evidence="7">LRRCT domain-containing protein</fullName>
    </recommendedName>
</protein>
<dbReference type="Proteomes" id="UP001374579">
    <property type="component" value="Unassembled WGS sequence"/>
</dbReference>
<evidence type="ECO:0000259" key="7">
    <source>
        <dbReference type="SMART" id="SM00082"/>
    </source>
</evidence>
<dbReference type="InterPro" id="IPR001611">
    <property type="entry name" value="Leu-rich_rpt"/>
</dbReference>
<dbReference type="SMART" id="SM00082">
    <property type="entry name" value="LRRCT"/>
    <property type="match status" value="1"/>
</dbReference>
<keyword evidence="3" id="KW-0677">Repeat</keyword>
<dbReference type="InterPro" id="IPR050541">
    <property type="entry name" value="LRR_TM_domain-containing"/>
</dbReference>
<comment type="caution">
    <text evidence="8">The sequence shown here is derived from an EMBL/GenBank/DDBJ whole genome shotgun (WGS) entry which is preliminary data.</text>
</comment>
<keyword evidence="5" id="KW-1133">Transmembrane helix</keyword>
<accession>A0AAN9ALD4</accession>
<reference evidence="8 9" key="1">
    <citation type="submission" date="2024-02" db="EMBL/GenBank/DDBJ databases">
        <title>Chromosome-scale genome assembly of the rough periwinkle Littorina saxatilis.</title>
        <authorList>
            <person name="De Jode A."/>
            <person name="Faria R."/>
            <person name="Formenti G."/>
            <person name="Sims Y."/>
            <person name="Smith T.P."/>
            <person name="Tracey A."/>
            <person name="Wood J.M.D."/>
            <person name="Zagrodzka Z.B."/>
            <person name="Johannesson K."/>
            <person name="Butlin R.K."/>
            <person name="Leder E.H."/>
        </authorList>
    </citation>
    <scope>NUCLEOTIDE SEQUENCE [LARGE SCALE GENOMIC DNA]</scope>
    <source>
        <strain evidence="8">Snail1</strain>
        <tissue evidence="8">Muscle</tissue>
    </source>
</reference>
<dbReference type="GO" id="GO:0005886">
    <property type="term" value="C:plasma membrane"/>
    <property type="evidence" value="ECO:0007669"/>
    <property type="project" value="TreeGrafter"/>
</dbReference>
<name>A0AAN9ALD4_9CAEN</name>
<evidence type="ECO:0000256" key="4">
    <source>
        <dbReference type="ARBA" id="ARBA00023180"/>
    </source>
</evidence>
<dbReference type="EMBL" id="JBAMIC010002889">
    <property type="protein sequence ID" value="KAK7089111.1"/>
    <property type="molecule type" value="Genomic_DNA"/>
</dbReference>
<keyword evidence="1" id="KW-0433">Leucine-rich repeat</keyword>
<dbReference type="Pfam" id="PF13855">
    <property type="entry name" value="LRR_8"/>
    <property type="match status" value="3"/>
</dbReference>
<evidence type="ECO:0000256" key="2">
    <source>
        <dbReference type="ARBA" id="ARBA00022729"/>
    </source>
</evidence>
<dbReference type="AlphaFoldDB" id="A0AAN9ALD4"/>
<feature type="chain" id="PRO_5042998358" description="LRRCT domain-containing protein" evidence="6">
    <location>
        <begin position="26"/>
        <end position="564"/>
    </location>
</feature>
<evidence type="ECO:0000256" key="3">
    <source>
        <dbReference type="ARBA" id="ARBA00022737"/>
    </source>
</evidence>
<keyword evidence="2 6" id="KW-0732">Signal</keyword>
<feature type="transmembrane region" description="Helical" evidence="5">
    <location>
        <begin position="491"/>
        <end position="512"/>
    </location>
</feature>
<dbReference type="FunFam" id="3.80.10.10:FF:000770">
    <property type="entry name" value="Uncharacterized protein"/>
    <property type="match status" value="1"/>
</dbReference>
<dbReference type="PROSITE" id="PS51450">
    <property type="entry name" value="LRR"/>
    <property type="match status" value="1"/>
</dbReference>
<dbReference type="InterPro" id="IPR000483">
    <property type="entry name" value="Cys-rich_flank_reg_C"/>
</dbReference>
<proteinExistence type="predicted"/>
<dbReference type="InterPro" id="IPR003591">
    <property type="entry name" value="Leu-rich_rpt_typical-subtyp"/>
</dbReference>
<evidence type="ECO:0000256" key="5">
    <source>
        <dbReference type="SAM" id="Phobius"/>
    </source>
</evidence>
<dbReference type="InterPro" id="IPR032675">
    <property type="entry name" value="LRR_dom_sf"/>
</dbReference>
<keyword evidence="9" id="KW-1185">Reference proteome</keyword>
<evidence type="ECO:0000313" key="8">
    <source>
        <dbReference type="EMBL" id="KAK7089111.1"/>
    </source>
</evidence>
<sequence>MSLKTWHRCAVYLLLSLAAISRGTTTCPGDCTCSEESVTCTTIPQSPPHNDANQSLIIKGANITRIWASAFSNFPQLQRLELNQDIIETLADGAFQELAALESLALNRNYLQELSNQTFRGLGKLKRLELSYNKFVELGEDWFGPLKDLKVLDLARNNINILHARSFSGLGSLNVLNLMNNNVMMVSGQYFAPLKALNILIMDENDIEVINNGSFSSLVALRRLTLTGNRLLRSVQDEAFVPDSGSGSRSFPLEELSLKGTELREVPVRTLSTLPELKNLDLSLTSISTVKKNSFSRQKNLVNLTIDYLGNLRTIESGAFLGLTSLQRLVISNNRNLSNIGAAVFRKLSSLKHLDLHNNGIETLRSGLADWNSIEVVDLRGNPIRCDCHASWILTLLRLDSYNTSAPPGKFSAATGTKDNNDNVRNDVCSNVSSSKPPAEVSTTYFTRHIVCHMPPRLHKKCLAALRPEEFCCATTAEPKKKDDTDQRLKVGIIAASVACFFLVSCALFLKFRRRICSVCKRQYRYKAYRNRGMNGGSPSAEIVELEVTQLEDFDSDIDTKIKL</sequence>
<organism evidence="8 9">
    <name type="scientific">Littorina saxatilis</name>
    <dbReference type="NCBI Taxonomy" id="31220"/>
    <lineage>
        <taxon>Eukaryota</taxon>
        <taxon>Metazoa</taxon>
        <taxon>Spiralia</taxon>
        <taxon>Lophotrochozoa</taxon>
        <taxon>Mollusca</taxon>
        <taxon>Gastropoda</taxon>
        <taxon>Caenogastropoda</taxon>
        <taxon>Littorinimorpha</taxon>
        <taxon>Littorinoidea</taxon>
        <taxon>Littorinidae</taxon>
        <taxon>Littorina</taxon>
    </lineage>
</organism>
<evidence type="ECO:0000313" key="9">
    <source>
        <dbReference type="Proteomes" id="UP001374579"/>
    </source>
</evidence>
<dbReference type="SMART" id="SM00369">
    <property type="entry name" value="LRR_TYP"/>
    <property type="match status" value="11"/>
</dbReference>
<gene>
    <name evidence="8" type="ORF">V1264_024510</name>
</gene>
<dbReference type="PANTHER" id="PTHR24369:SF210">
    <property type="entry name" value="CHAOPTIN-RELATED"/>
    <property type="match status" value="1"/>
</dbReference>
<keyword evidence="4" id="KW-0325">Glycoprotein</keyword>
<evidence type="ECO:0000256" key="1">
    <source>
        <dbReference type="ARBA" id="ARBA00022614"/>
    </source>
</evidence>
<dbReference type="SUPFAM" id="SSF52058">
    <property type="entry name" value="L domain-like"/>
    <property type="match status" value="1"/>
</dbReference>
<keyword evidence="5" id="KW-0472">Membrane</keyword>
<dbReference type="PANTHER" id="PTHR24369">
    <property type="entry name" value="ANTIGEN BSP, PUTATIVE-RELATED"/>
    <property type="match status" value="1"/>
</dbReference>
<evidence type="ECO:0000256" key="6">
    <source>
        <dbReference type="SAM" id="SignalP"/>
    </source>
</evidence>
<feature type="signal peptide" evidence="6">
    <location>
        <begin position="1"/>
        <end position="25"/>
    </location>
</feature>
<keyword evidence="5" id="KW-0812">Transmembrane</keyword>
<dbReference type="Gene3D" id="3.80.10.10">
    <property type="entry name" value="Ribonuclease Inhibitor"/>
    <property type="match status" value="3"/>
</dbReference>
<feature type="domain" description="LRRCT" evidence="7">
    <location>
        <begin position="382"/>
        <end position="474"/>
    </location>
</feature>